<dbReference type="GO" id="GO:0008270">
    <property type="term" value="F:zinc ion binding"/>
    <property type="evidence" value="ECO:0007669"/>
    <property type="project" value="UniProtKB-KW"/>
</dbReference>
<dbReference type="SUPFAM" id="SSF57938">
    <property type="entry name" value="DnaJ/Hsp40 cysteine-rich domain"/>
    <property type="match status" value="1"/>
</dbReference>
<dbReference type="PROSITE" id="PS50076">
    <property type="entry name" value="DNAJ_2"/>
    <property type="match status" value="1"/>
</dbReference>
<keyword evidence="2" id="KW-0677">Repeat</keyword>
<keyword evidence="9" id="KW-1185">Reference proteome</keyword>
<dbReference type="Proteomes" id="UP000030748">
    <property type="component" value="Unassembled WGS sequence"/>
</dbReference>
<dbReference type="STRING" id="4155.A0A022Q3F7"/>
<dbReference type="PANTHER" id="PTHR43096:SF36">
    <property type="entry name" value="CHAPERONE PROTEIN DNAJ 1, MITOCHONDRIAL"/>
    <property type="match status" value="1"/>
</dbReference>
<dbReference type="GO" id="GO:0009408">
    <property type="term" value="P:response to heat"/>
    <property type="evidence" value="ECO:0007669"/>
    <property type="project" value="InterPro"/>
</dbReference>
<evidence type="ECO:0000256" key="1">
    <source>
        <dbReference type="ARBA" id="ARBA00022723"/>
    </source>
</evidence>
<dbReference type="SUPFAM" id="SSF46565">
    <property type="entry name" value="Chaperone J-domain"/>
    <property type="match status" value="1"/>
</dbReference>
<evidence type="ECO:0000256" key="2">
    <source>
        <dbReference type="ARBA" id="ARBA00022737"/>
    </source>
</evidence>
<proteinExistence type="inferred from homology"/>
<evidence type="ECO:0000256" key="5">
    <source>
        <dbReference type="PROSITE-ProRule" id="PRU00546"/>
    </source>
</evidence>
<dbReference type="EMBL" id="KI632238">
    <property type="protein sequence ID" value="EYU21030.1"/>
    <property type="molecule type" value="Genomic_DNA"/>
</dbReference>
<evidence type="ECO:0000256" key="4">
    <source>
        <dbReference type="ARBA" id="ARBA00022833"/>
    </source>
</evidence>
<feature type="zinc finger region" description="CR-type" evidence="5">
    <location>
        <begin position="150"/>
        <end position="224"/>
    </location>
</feature>
<keyword evidence="4 5" id="KW-0862">Zinc</keyword>
<dbReference type="CDD" id="cd06257">
    <property type="entry name" value="DnaJ"/>
    <property type="match status" value="1"/>
</dbReference>
<dbReference type="SMART" id="SM00271">
    <property type="entry name" value="DnaJ"/>
    <property type="match status" value="1"/>
</dbReference>
<dbReference type="AlphaFoldDB" id="A0A022Q3F7"/>
<dbReference type="InterPro" id="IPR002939">
    <property type="entry name" value="DnaJ_C"/>
</dbReference>
<dbReference type="PRINTS" id="PR00625">
    <property type="entry name" value="JDOMAIN"/>
</dbReference>
<dbReference type="Pfam" id="PF01556">
    <property type="entry name" value="DnaJ_C"/>
    <property type="match status" value="1"/>
</dbReference>
<dbReference type="FunFam" id="2.60.260.20:FF:000005">
    <property type="entry name" value="Chaperone protein dnaJ 1, mitochondrial"/>
    <property type="match status" value="1"/>
</dbReference>
<evidence type="ECO:0000259" key="6">
    <source>
        <dbReference type="PROSITE" id="PS50076"/>
    </source>
</evidence>
<dbReference type="InterPro" id="IPR008971">
    <property type="entry name" value="HSP40/DnaJ_pept-bd"/>
</dbReference>
<dbReference type="GO" id="GO:0031072">
    <property type="term" value="F:heat shock protein binding"/>
    <property type="evidence" value="ECO:0007669"/>
    <property type="project" value="InterPro"/>
</dbReference>
<feature type="domain" description="CR-type" evidence="7">
    <location>
        <begin position="150"/>
        <end position="224"/>
    </location>
</feature>
<dbReference type="GO" id="GO:0042026">
    <property type="term" value="P:protein refolding"/>
    <property type="evidence" value="ECO:0000318"/>
    <property type="project" value="GO_Central"/>
</dbReference>
<keyword evidence="1 5" id="KW-0479">Metal-binding</keyword>
<evidence type="ECO:0000313" key="8">
    <source>
        <dbReference type="EMBL" id="EYU21030.1"/>
    </source>
</evidence>
<dbReference type="Gene3D" id="2.10.230.10">
    <property type="entry name" value="Heat shock protein DnaJ, cysteine-rich domain"/>
    <property type="match status" value="1"/>
</dbReference>
<dbReference type="Pfam" id="PF00226">
    <property type="entry name" value="DnaJ"/>
    <property type="match status" value="1"/>
</dbReference>
<evidence type="ECO:0000259" key="7">
    <source>
        <dbReference type="PROSITE" id="PS51188"/>
    </source>
</evidence>
<dbReference type="GO" id="GO:0051082">
    <property type="term" value="F:unfolded protein binding"/>
    <property type="evidence" value="ECO:0000318"/>
    <property type="project" value="GO_Central"/>
</dbReference>
<dbReference type="Gene3D" id="2.60.260.20">
    <property type="entry name" value="Urease metallochaperone UreE, N-terminal domain"/>
    <property type="match status" value="2"/>
</dbReference>
<dbReference type="HAMAP" id="MF_01152">
    <property type="entry name" value="DnaJ"/>
    <property type="match status" value="1"/>
</dbReference>
<dbReference type="InterPro" id="IPR036410">
    <property type="entry name" value="HSP_DnaJ_Cys-rich_dom_sf"/>
</dbReference>
<dbReference type="GO" id="GO:0005737">
    <property type="term" value="C:cytoplasm"/>
    <property type="evidence" value="ECO:0000318"/>
    <property type="project" value="GO_Central"/>
</dbReference>
<gene>
    <name evidence="8" type="ORF">MIMGU_mgv1a020024mg</name>
</gene>
<accession>A0A022Q3F7</accession>
<dbReference type="CDD" id="cd10747">
    <property type="entry name" value="DnaJ_C"/>
    <property type="match status" value="1"/>
</dbReference>
<reference evidence="8 9" key="1">
    <citation type="journal article" date="2013" name="Proc. Natl. Acad. Sci. U.S.A.">
        <title>Fine-scale variation in meiotic recombination in Mimulus inferred from population shotgun sequencing.</title>
        <authorList>
            <person name="Hellsten U."/>
            <person name="Wright K.M."/>
            <person name="Jenkins J."/>
            <person name="Shu S."/>
            <person name="Yuan Y."/>
            <person name="Wessler S.R."/>
            <person name="Schmutz J."/>
            <person name="Willis J.H."/>
            <person name="Rokhsar D.S."/>
        </authorList>
    </citation>
    <scope>NUCLEOTIDE SEQUENCE [LARGE SCALE GENOMIC DNA]</scope>
    <source>
        <strain evidence="9">cv. DUN x IM62</strain>
    </source>
</reference>
<dbReference type="GO" id="GO:0005524">
    <property type="term" value="F:ATP binding"/>
    <property type="evidence" value="ECO:0007669"/>
    <property type="project" value="InterPro"/>
</dbReference>
<evidence type="ECO:0000313" key="9">
    <source>
        <dbReference type="Proteomes" id="UP000030748"/>
    </source>
</evidence>
<keyword evidence="3 5" id="KW-0863">Zinc-finger</keyword>
<dbReference type="InterPro" id="IPR036869">
    <property type="entry name" value="J_dom_sf"/>
</dbReference>
<dbReference type="PANTHER" id="PTHR43096">
    <property type="entry name" value="DNAJ HOMOLOG 1, MITOCHONDRIAL-RELATED"/>
    <property type="match status" value="1"/>
</dbReference>
<sequence length="384" mass="42676">MGKHVGLAPYQLLSSSKRFVHATGDRFSLEHDYYEILGISKDSNRDEIKKAFHGLAKKYHPDANKNNPSAKRKFQEIRDAYEMRDSSRKTNNAEHRSRDWDHFRGRDAHGAQFSDSFHKIFSEIFENDSEYLGRDIQVDLMLTFPEAAKGCTKDLSFDADVPCDSCYGRGHPLDVETKNCPICKGIGRVTIPPFTTTCSSCKGFGRIVKEYCLACKGSGVCAGVREVKVTIPAGVDSGDTIRVPKAGNSGGWGRSSGNLYISSRDIYRKILQVAEDHIFSRQGADLYVDSHISFTQAILGGSVDVSTLSGMMQLRIPKGVQHGQLVLLRGKGLPKSGFLSNHGDQYVRFCIKFPSTVTERQRAILEEFEEGLVDENNASTEGSW</sequence>
<dbReference type="PROSITE" id="PS51188">
    <property type="entry name" value="ZF_CR"/>
    <property type="match status" value="1"/>
</dbReference>
<dbReference type="Gene3D" id="1.10.287.110">
    <property type="entry name" value="DnaJ domain"/>
    <property type="match status" value="1"/>
</dbReference>
<dbReference type="InterPro" id="IPR001623">
    <property type="entry name" value="DnaJ_domain"/>
</dbReference>
<name>A0A022Q3F7_ERYGU</name>
<evidence type="ECO:0000256" key="3">
    <source>
        <dbReference type="ARBA" id="ARBA00022771"/>
    </source>
</evidence>
<feature type="domain" description="J" evidence="6">
    <location>
        <begin position="32"/>
        <end position="104"/>
    </location>
</feature>
<dbReference type="CDD" id="cd10719">
    <property type="entry name" value="DnaJ_zf"/>
    <property type="match status" value="1"/>
</dbReference>
<dbReference type="eggNOG" id="KOG0715">
    <property type="taxonomic scope" value="Eukaryota"/>
</dbReference>
<organism evidence="8 9">
    <name type="scientific">Erythranthe guttata</name>
    <name type="common">Yellow monkey flower</name>
    <name type="synonym">Mimulus guttatus</name>
    <dbReference type="NCBI Taxonomy" id="4155"/>
    <lineage>
        <taxon>Eukaryota</taxon>
        <taxon>Viridiplantae</taxon>
        <taxon>Streptophyta</taxon>
        <taxon>Embryophyta</taxon>
        <taxon>Tracheophyta</taxon>
        <taxon>Spermatophyta</taxon>
        <taxon>Magnoliopsida</taxon>
        <taxon>eudicotyledons</taxon>
        <taxon>Gunneridae</taxon>
        <taxon>Pentapetalae</taxon>
        <taxon>asterids</taxon>
        <taxon>lamiids</taxon>
        <taxon>Lamiales</taxon>
        <taxon>Phrymaceae</taxon>
        <taxon>Erythranthe</taxon>
    </lineage>
</organism>
<dbReference type="SUPFAM" id="SSF49493">
    <property type="entry name" value="HSP40/DnaJ peptide-binding domain"/>
    <property type="match status" value="2"/>
</dbReference>
<dbReference type="InterPro" id="IPR001305">
    <property type="entry name" value="HSP_DnaJ_Cys-rich_dom"/>
</dbReference>
<protein>
    <recommendedName>
        <fullName evidence="10">J domain-containing protein</fullName>
    </recommendedName>
</protein>
<dbReference type="InterPro" id="IPR012724">
    <property type="entry name" value="DnaJ"/>
</dbReference>
<evidence type="ECO:0008006" key="10">
    <source>
        <dbReference type="Google" id="ProtNLM"/>
    </source>
</evidence>